<organism evidence="2 3">
    <name type="scientific">Tenacibaculum pelagium</name>
    <dbReference type="NCBI Taxonomy" id="2759527"/>
    <lineage>
        <taxon>Bacteria</taxon>
        <taxon>Pseudomonadati</taxon>
        <taxon>Bacteroidota</taxon>
        <taxon>Flavobacteriia</taxon>
        <taxon>Flavobacteriales</taxon>
        <taxon>Flavobacteriaceae</taxon>
        <taxon>Tenacibaculum</taxon>
    </lineage>
</organism>
<accession>A0A839ALL5</accession>
<dbReference type="GO" id="GO:0016747">
    <property type="term" value="F:acyltransferase activity, transferring groups other than amino-acyl groups"/>
    <property type="evidence" value="ECO:0007669"/>
    <property type="project" value="InterPro"/>
</dbReference>
<keyword evidence="3" id="KW-1185">Reference proteome</keyword>
<evidence type="ECO:0000313" key="2">
    <source>
        <dbReference type="EMBL" id="MBA6155059.1"/>
    </source>
</evidence>
<proteinExistence type="predicted"/>
<dbReference type="Pfam" id="PF00583">
    <property type="entry name" value="Acetyltransf_1"/>
    <property type="match status" value="1"/>
</dbReference>
<feature type="domain" description="N-acetyltransferase" evidence="1">
    <location>
        <begin position="2"/>
        <end position="171"/>
    </location>
</feature>
<comment type="caution">
    <text evidence="2">The sequence shown here is derived from an EMBL/GenBank/DDBJ whole genome shotgun (WGS) entry which is preliminary data.</text>
</comment>
<dbReference type="EMBL" id="JACGLS010000001">
    <property type="protein sequence ID" value="MBA6155059.1"/>
    <property type="molecule type" value="Genomic_DNA"/>
</dbReference>
<dbReference type="RefSeq" id="WP_182123574.1">
    <property type="nucleotide sequence ID" value="NZ_JACGLS010000001.1"/>
</dbReference>
<dbReference type="InterPro" id="IPR000182">
    <property type="entry name" value="GNAT_dom"/>
</dbReference>
<dbReference type="Gene3D" id="3.40.630.30">
    <property type="match status" value="1"/>
</dbReference>
<sequence length="171" mass="19999">MIEIKKAKESDAEILALLGRVTYVESHGNFIEDKTDLLKYLTKSFSVVKTREDIKNNNNLFLILYVDELPVGYVKLVLKATHENVESKNSCRLERIYILADFLQMKLGKHFLDFTEQKAKKLQFDTMWLSVYVKNNRAIRFYEKNEFKNVGELSFLVNGKGYDNIVFSKKI</sequence>
<dbReference type="Proteomes" id="UP000563906">
    <property type="component" value="Unassembled WGS sequence"/>
</dbReference>
<name>A0A839ALL5_9FLAO</name>
<dbReference type="SUPFAM" id="SSF55729">
    <property type="entry name" value="Acyl-CoA N-acyltransferases (Nat)"/>
    <property type="match status" value="1"/>
</dbReference>
<dbReference type="CDD" id="cd04301">
    <property type="entry name" value="NAT_SF"/>
    <property type="match status" value="1"/>
</dbReference>
<evidence type="ECO:0000259" key="1">
    <source>
        <dbReference type="PROSITE" id="PS51186"/>
    </source>
</evidence>
<keyword evidence="2" id="KW-0808">Transferase</keyword>
<dbReference type="AlphaFoldDB" id="A0A839ALL5"/>
<protein>
    <submittedName>
        <fullName evidence="2">GNAT family N-acetyltransferase</fullName>
    </submittedName>
</protein>
<evidence type="ECO:0000313" key="3">
    <source>
        <dbReference type="Proteomes" id="UP000563906"/>
    </source>
</evidence>
<gene>
    <name evidence="2" type="ORF">H3Z83_00775</name>
</gene>
<dbReference type="PROSITE" id="PS51186">
    <property type="entry name" value="GNAT"/>
    <property type="match status" value="1"/>
</dbReference>
<dbReference type="InterPro" id="IPR016181">
    <property type="entry name" value="Acyl_CoA_acyltransferase"/>
</dbReference>
<reference evidence="2 3" key="1">
    <citation type="submission" date="2020-07" db="EMBL/GenBank/DDBJ databases">
        <title>Bacterium isolated from marine sediment.</title>
        <authorList>
            <person name="Shang D."/>
            <person name="Du Z.-J."/>
        </authorList>
    </citation>
    <scope>NUCLEOTIDE SEQUENCE [LARGE SCALE GENOMIC DNA]</scope>
    <source>
        <strain evidence="2 3">S7007</strain>
    </source>
</reference>